<protein>
    <submittedName>
        <fullName evidence="1">Uncharacterized protein</fullName>
    </submittedName>
</protein>
<proteinExistence type="predicted"/>
<sequence>MEHDLAPDVRLTAPAPGLATVALEALMFVAGPRGPWHQGWTTDTDAAEARDTVAELSRVLTLQGVPERGIPR</sequence>
<gene>
    <name evidence="1" type="ORF">Ahu01nite_011880</name>
</gene>
<evidence type="ECO:0000313" key="2">
    <source>
        <dbReference type="Proteomes" id="UP000603200"/>
    </source>
</evidence>
<evidence type="ECO:0000313" key="1">
    <source>
        <dbReference type="EMBL" id="GIE18086.1"/>
    </source>
</evidence>
<reference evidence="1 2" key="1">
    <citation type="submission" date="2021-01" db="EMBL/GenBank/DDBJ databases">
        <title>Whole genome shotgun sequence of Actinoplanes humidus NBRC 14915.</title>
        <authorList>
            <person name="Komaki H."/>
            <person name="Tamura T."/>
        </authorList>
    </citation>
    <scope>NUCLEOTIDE SEQUENCE [LARGE SCALE GENOMIC DNA]</scope>
    <source>
        <strain evidence="1 2">NBRC 14915</strain>
    </source>
</reference>
<accession>A0ABQ3ZHM3</accession>
<dbReference type="EMBL" id="BOMN01000013">
    <property type="protein sequence ID" value="GIE18086.1"/>
    <property type="molecule type" value="Genomic_DNA"/>
</dbReference>
<comment type="caution">
    <text evidence="1">The sequence shown here is derived from an EMBL/GenBank/DDBJ whole genome shotgun (WGS) entry which is preliminary data.</text>
</comment>
<organism evidence="1 2">
    <name type="scientific">Winogradskya humida</name>
    <dbReference type="NCBI Taxonomy" id="113566"/>
    <lineage>
        <taxon>Bacteria</taxon>
        <taxon>Bacillati</taxon>
        <taxon>Actinomycetota</taxon>
        <taxon>Actinomycetes</taxon>
        <taxon>Micromonosporales</taxon>
        <taxon>Micromonosporaceae</taxon>
        <taxon>Winogradskya</taxon>
    </lineage>
</organism>
<name>A0ABQ3ZHM3_9ACTN</name>
<keyword evidence="2" id="KW-1185">Reference proteome</keyword>
<dbReference type="Proteomes" id="UP000603200">
    <property type="component" value="Unassembled WGS sequence"/>
</dbReference>